<protein>
    <submittedName>
        <fullName evidence="1">Uncharacterized protein</fullName>
    </submittedName>
</protein>
<comment type="caution">
    <text evidence="1">The sequence shown here is derived from an EMBL/GenBank/DDBJ whole genome shotgun (WGS) entry which is preliminary data.</text>
</comment>
<accession>A0A8H9M769</accession>
<keyword evidence="2" id="KW-1185">Reference proteome</keyword>
<organism evidence="1 2">
    <name type="scientific">Alcaligenes pakistanensis</name>
    <dbReference type="NCBI Taxonomy" id="1482717"/>
    <lineage>
        <taxon>Bacteria</taxon>
        <taxon>Pseudomonadati</taxon>
        <taxon>Pseudomonadota</taxon>
        <taxon>Betaproteobacteria</taxon>
        <taxon>Burkholderiales</taxon>
        <taxon>Alcaligenaceae</taxon>
        <taxon>Alcaligenes</taxon>
    </lineage>
</organism>
<evidence type="ECO:0000313" key="2">
    <source>
        <dbReference type="Proteomes" id="UP000608923"/>
    </source>
</evidence>
<name>A0A8H9M769_9BURK</name>
<dbReference type="EMBL" id="BMZN01000001">
    <property type="protein sequence ID" value="GHC37316.1"/>
    <property type="molecule type" value="Genomic_DNA"/>
</dbReference>
<dbReference type="Proteomes" id="UP000608923">
    <property type="component" value="Unassembled WGS sequence"/>
</dbReference>
<dbReference type="AlphaFoldDB" id="A0A8H9M769"/>
<proteinExistence type="predicted"/>
<gene>
    <name evidence="1" type="ORF">GCM10010096_03470</name>
</gene>
<evidence type="ECO:0000313" key="1">
    <source>
        <dbReference type="EMBL" id="GHC37316.1"/>
    </source>
</evidence>
<reference evidence="2" key="1">
    <citation type="journal article" date="2019" name="Int. J. Syst. Evol. Microbiol.">
        <title>The Global Catalogue of Microorganisms (GCM) 10K type strain sequencing project: providing services to taxonomists for standard genome sequencing and annotation.</title>
        <authorList>
            <consortium name="The Broad Institute Genomics Platform"/>
            <consortium name="The Broad Institute Genome Sequencing Center for Infectious Disease"/>
            <person name="Wu L."/>
            <person name="Ma J."/>
        </authorList>
    </citation>
    <scope>NUCLEOTIDE SEQUENCE [LARGE SCALE GENOMIC DNA]</scope>
    <source>
        <strain evidence="2">KCTC 42083</strain>
    </source>
</reference>
<sequence length="66" mass="6986">MSSAAPAGRTNLSLFSLTAHVRGLLTIAGDELRKDGGKEANRVLRANRTTKAQRLGLPNLGIRCAV</sequence>